<dbReference type="Proteomes" id="UP000000305">
    <property type="component" value="Unassembled WGS sequence"/>
</dbReference>
<sequence>MDREPLNCCHQEKTPPQYEEPHSAKNCQTFYQAWHRSDRIARKLVPNGSGKLIVNPRRDEKYRDILKQWFYTNDV</sequence>
<proteinExistence type="predicted"/>
<dbReference type="InParanoid" id="E9GQ82"/>
<protein>
    <submittedName>
        <fullName evidence="1">Uncharacterized protein</fullName>
    </submittedName>
</protein>
<accession>E9GQ82</accession>
<dbReference type="HOGENOM" id="CLU_2673606_0_0_1"/>
<gene>
    <name evidence="1" type="ORF">DAPPUDRAFT_246336</name>
</gene>
<dbReference type="EMBL" id="GL732558">
    <property type="protein sequence ID" value="EFX78391.1"/>
    <property type="molecule type" value="Genomic_DNA"/>
</dbReference>
<dbReference type="KEGG" id="dpx:DAPPUDRAFT_246336"/>
<name>E9GQ82_DAPPU</name>
<keyword evidence="2" id="KW-1185">Reference proteome</keyword>
<organism evidence="1 2">
    <name type="scientific">Daphnia pulex</name>
    <name type="common">Water flea</name>
    <dbReference type="NCBI Taxonomy" id="6669"/>
    <lineage>
        <taxon>Eukaryota</taxon>
        <taxon>Metazoa</taxon>
        <taxon>Ecdysozoa</taxon>
        <taxon>Arthropoda</taxon>
        <taxon>Crustacea</taxon>
        <taxon>Branchiopoda</taxon>
        <taxon>Diplostraca</taxon>
        <taxon>Cladocera</taxon>
        <taxon>Anomopoda</taxon>
        <taxon>Daphniidae</taxon>
        <taxon>Daphnia</taxon>
    </lineage>
</organism>
<evidence type="ECO:0000313" key="2">
    <source>
        <dbReference type="Proteomes" id="UP000000305"/>
    </source>
</evidence>
<evidence type="ECO:0000313" key="1">
    <source>
        <dbReference type="EMBL" id="EFX78391.1"/>
    </source>
</evidence>
<reference evidence="1 2" key="1">
    <citation type="journal article" date="2011" name="Science">
        <title>The ecoresponsive genome of Daphnia pulex.</title>
        <authorList>
            <person name="Colbourne J.K."/>
            <person name="Pfrender M.E."/>
            <person name="Gilbert D."/>
            <person name="Thomas W.K."/>
            <person name="Tucker A."/>
            <person name="Oakley T.H."/>
            <person name="Tokishita S."/>
            <person name="Aerts A."/>
            <person name="Arnold G.J."/>
            <person name="Basu M.K."/>
            <person name="Bauer D.J."/>
            <person name="Caceres C.E."/>
            <person name="Carmel L."/>
            <person name="Casola C."/>
            <person name="Choi J.H."/>
            <person name="Detter J.C."/>
            <person name="Dong Q."/>
            <person name="Dusheyko S."/>
            <person name="Eads B.D."/>
            <person name="Frohlich T."/>
            <person name="Geiler-Samerotte K.A."/>
            <person name="Gerlach D."/>
            <person name="Hatcher P."/>
            <person name="Jogdeo S."/>
            <person name="Krijgsveld J."/>
            <person name="Kriventseva E.V."/>
            <person name="Kultz D."/>
            <person name="Laforsch C."/>
            <person name="Lindquist E."/>
            <person name="Lopez J."/>
            <person name="Manak J.R."/>
            <person name="Muller J."/>
            <person name="Pangilinan J."/>
            <person name="Patwardhan R.P."/>
            <person name="Pitluck S."/>
            <person name="Pritham E.J."/>
            <person name="Rechtsteiner A."/>
            <person name="Rho M."/>
            <person name="Rogozin I.B."/>
            <person name="Sakarya O."/>
            <person name="Salamov A."/>
            <person name="Schaack S."/>
            <person name="Shapiro H."/>
            <person name="Shiga Y."/>
            <person name="Skalitzky C."/>
            <person name="Smith Z."/>
            <person name="Souvorov A."/>
            <person name="Sung W."/>
            <person name="Tang Z."/>
            <person name="Tsuchiya D."/>
            <person name="Tu H."/>
            <person name="Vos H."/>
            <person name="Wang M."/>
            <person name="Wolf Y.I."/>
            <person name="Yamagata H."/>
            <person name="Yamada T."/>
            <person name="Ye Y."/>
            <person name="Shaw J.R."/>
            <person name="Andrews J."/>
            <person name="Crease T.J."/>
            <person name="Tang H."/>
            <person name="Lucas S.M."/>
            <person name="Robertson H.M."/>
            <person name="Bork P."/>
            <person name="Koonin E.V."/>
            <person name="Zdobnov E.M."/>
            <person name="Grigoriev I.V."/>
            <person name="Lynch M."/>
            <person name="Boore J.L."/>
        </authorList>
    </citation>
    <scope>NUCLEOTIDE SEQUENCE [LARGE SCALE GENOMIC DNA]</scope>
</reference>
<dbReference type="AlphaFoldDB" id="E9GQ82"/>